<name>A6DRU4_9BACT</name>
<dbReference type="STRING" id="313628.LNTAR_25085"/>
<organism evidence="2 3">
    <name type="scientific">Lentisphaera araneosa HTCC2155</name>
    <dbReference type="NCBI Taxonomy" id="313628"/>
    <lineage>
        <taxon>Bacteria</taxon>
        <taxon>Pseudomonadati</taxon>
        <taxon>Lentisphaerota</taxon>
        <taxon>Lentisphaeria</taxon>
        <taxon>Lentisphaerales</taxon>
        <taxon>Lentisphaeraceae</taxon>
        <taxon>Lentisphaera</taxon>
    </lineage>
</organism>
<dbReference type="Proteomes" id="UP000004947">
    <property type="component" value="Unassembled WGS sequence"/>
</dbReference>
<reference evidence="2 3" key="1">
    <citation type="journal article" date="2010" name="J. Bacteriol.">
        <title>Genome sequence of Lentisphaera araneosa HTCC2155T, the type species of the order Lentisphaerales in the phylum Lentisphaerae.</title>
        <authorList>
            <person name="Thrash J.C."/>
            <person name="Cho J.C."/>
            <person name="Vergin K.L."/>
            <person name="Morris R.M."/>
            <person name="Giovannoni S.J."/>
        </authorList>
    </citation>
    <scope>NUCLEOTIDE SEQUENCE [LARGE SCALE GENOMIC DNA]</scope>
    <source>
        <strain evidence="2 3">HTCC2155</strain>
    </source>
</reference>
<feature type="signal peptide" evidence="1">
    <location>
        <begin position="1"/>
        <end position="22"/>
    </location>
</feature>
<evidence type="ECO:0000313" key="3">
    <source>
        <dbReference type="Proteomes" id="UP000004947"/>
    </source>
</evidence>
<evidence type="ECO:0000256" key="1">
    <source>
        <dbReference type="SAM" id="SignalP"/>
    </source>
</evidence>
<dbReference type="SUPFAM" id="SSF75011">
    <property type="entry name" value="3-carboxy-cis,cis-mucoante lactonizing enzyme"/>
    <property type="match status" value="1"/>
</dbReference>
<keyword evidence="3" id="KW-1185">Reference proteome</keyword>
<keyword evidence="1" id="KW-0732">Signal</keyword>
<sequence>MKVLKRLISFSTYLLICLSLNAEETTTSKVNKILQTIPVKASQGVAVDAHYFYAISNTSIEKYEKKSLKKLAIWKASGEKFKHFKHMNSGTVIDGELYCAHSRFPIDRNDCTVEIWNVSGERLDHEKTIPLERKHGSLTWIDKGPKGFWWMCYAVYGKNNKNTKLVKYEFKGDKFLEIENWVFPSEVISAWGKMSCSGGSWGADGKLYTTGHDHAQAHVLKLDENKNFQFVRTEKNLGFYGQAIAWDRSSKKPILWGIVKNKSISRTWLPEK</sequence>
<accession>A6DRU4</accession>
<dbReference type="OrthoDB" id="839202at2"/>
<gene>
    <name evidence="2" type="ORF">LNTAR_25085</name>
</gene>
<feature type="chain" id="PRO_5002694715" evidence="1">
    <location>
        <begin position="23"/>
        <end position="272"/>
    </location>
</feature>
<evidence type="ECO:0000313" key="2">
    <source>
        <dbReference type="EMBL" id="EDM25629.1"/>
    </source>
</evidence>
<dbReference type="EMBL" id="ABCK01000026">
    <property type="protein sequence ID" value="EDM25629.1"/>
    <property type="molecule type" value="Genomic_DNA"/>
</dbReference>
<dbReference type="AlphaFoldDB" id="A6DRU4"/>
<proteinExistence type="predicted"/>
<comment type="caution">
    <text evidence="2">The sequence shown here is derived from an EMBL/GenBank/DDBJ whole genome shotgun (WGS) entry which is preliminary data.</text>
</comment>
<protein>
    <submittedName>
        <fullName evidence="2">Uncharacterized protein</fullName>
    </submittedName>
</protein>
<dbReference type="eggNOG" id="COG2706">
    <property type="taxonomic scope" value="Bacteria"/>
</dbReference>
<dbReference type="RefSeq" id="WP_007280562.1">
    <property type="nucleotide sequence ID" value="NZ_ABCK01000026.1"/>
</dbReference>